<feature type="compositionally biased region" description="Polar residues" evidence="1">
    <location>
        <begin position="181"/>
        <end position="190"/>
    </location>
</feature>
<dbReference type="GO" id="GO:0007059">
    <property type="term" value="P:chromosome segregation"/>
    <property type="evidence" value="ECO:0007669"/>
    <property type="project" value="InterPro"/>
</dbReference>
<name>I2GV03_HENB6</name>
<evidence type="ECO:0000256" key="1">
    <source>
        <dbReference type="SAM" id="MobiDB-lite"/>
    </source>
</evidence>
<accession>I2GV03</accession>
<dbReference type="InParanoid" id="I2GV03"/>
<dbReference type="Pfam" id="PF05238">
    <property type="entry name" value="CENP-N"/>
    <property type="match status" value="1"/>
</dbReference>
<dbReference type="RefSeq" id="XP_004177474.1">
    <property type="nucleotide sequence ID" value="XM_004177426.1"/>
</dbReference>
<proteinExistence type="predicted"/>
<dbReference type="HOGENOM" id="CLU_031572_0_0_1"/>
<dbReference type="eggNOG" id="ENOG502QVRZ">
    <property type="taxonomic scope" value="Eukaryota"/>
</dbReference>
<dbReference type="EMBL" id="HE806316">
    <property type="protein sequence ID" value="CCH57955.1"/>
    <property type="molecule type" value="Genomic_DNA"/>
</dbReference>
<sequence length="481" mass="55463">MGLQETYIPLTTKSHRIKKLAKLPLASLCDLVYNWFIKFGSINEEITKEALLEDLKILNQTENTKKLLIDYVIEKMWPEGLNLYQLAQIEACTMILKPSSYFWNSSTAWDSNNEKYFIEIEPEKFMTNLQEDIDKLYISTIYIFKHKSLPLIICRIQLFDYNSSFLSSSRGNMKDSRKMDNSPNENNDQSNLKKDDKSKDQESTSLLLGRISEKEYVSRKPFYVAFPMNSPTIIHSCGKDIYSKLIMQCIQRSISTREPITLKQNESIPIKSLENIYILQGASRYSGAMGQWAAYADALFEISPLSSYNQYNASNTIDNHPSIVGKMGLKRTKSQSDSSGRDDYDRKKLRLEMSMLKFKGTKNGYNRIRNFYETIPSAVNDMPRKIKDHLRDEKYYKSLIPCERAKFTIRNTIKETKEEINLQFRFTGNDIFGGLHELVDKKFIDISRVPGWLTGENGVSSGTITDGDFDIDVQKKRGGLI</sequence>
<gene>
    <name evidence="2" type="primary">TBLA0A01560</name>
    <name evidence="2" type="ORF">TBLA_0A01560</name>
</gene>
<dbReference type="GO" id="GO:0034080">
    <property type="term" value="P:CENP-A containing chromatin assembly"/>
    <property type="evidence" value="ECO:0007669"/>
    <property type="project" value="InterPro"/>
</dbReference>
<dbReference type="KEGG" id="tbl:TBLA_0A01560"/>
<dbReference type="STRING" id="1071380.I2GV03"/>
<dbReference type="Proteomes" id="UP000002866">
    <property type="component" value="Chromosome 1"/>
</dbReference>
<feature type="compositionally biased region" description="Basic and acidic residues" evidence="1">
    <location>
        <begin position="191"/>
        <end position="202"/>
    </location>
</feature>
<dbReference type="InterPro" id="IPR007902">
    <property type="entry name" value="Chl4/mis15/CENP-N"/>
</dbReference>
<dbReference type="AlphaFoldDB" id="I2GV03"/>
<protein>
    <submittedName>
        <fullName evidence="2">Uncharacterized protein</fullName>
    </submittedName>
</protein>
<organism evidence="2 3">
    <name type="scientific">Henningerozyma blattae (strain ATCC 34711 / CBS 6284 / DSM 70876 / NBRC 10599 / NRRL Y-10934 / UCD 77-7)</name>
    <name type="common">Yeast</name>
    <name type="synonym">Tetrapisispora blattae</name>
    <dbReference type="NCBI Taxonomy" id="1071380"/>
    <lineage>
        <taxon>Eukaryota</taxon>
        <taxon>Fungi</taxon>
        <taxon>Dikarya</taxon>
        <taxon>Ascomycota</taxon>
        <taxon>Saccharomycotina</taxon>
        <taxon>Saccharomycetes</taxon>
        <taxon>Saccharomycetales</taxon>
        <taxon>Saccharomycetaceae</taxon>
        <taxon>Henningerozyma</taxon>
    </lineage>
</organism>
<feature type="region of interest" description="Disordered" evidence="1">
    <location>
        <begin position="168"/>
        <end position="203"/>
    </location>
</feature>
<reference evidence="2 3" key="1">
    <citation type="journal article" date="2011" name="Proc. Natl. Acad. Sci. U.S.A.">
        <title>Evolutionary erosion of yeast sex chromosomes by mating-type switching accidents.</title>
        <authorList>
            <person name="Gordon J.L."/>
            <person name="Armisen D."/>
            <person name="Proux-Wera E."/>
            <person name="Oheigeartaigh S.S."/>
            <person name="Byrne K.P."/>
            <person name="Wolfe K.H."/>
        </authorList>
    </citation>
    <scope>NUCLEOTIDE SEQUENCE [LARGE SCALE GENOMIC DNA]</scope>
    <source>
        <strain evidence="3">ATCC 34711 / CBS 6284 / DSM 70876 / NBRC 10599 / NRRL Y-10934 / UCD 77-7</strain>
    </source>
</reference>
<dbReference type="OrthoDB" id="6585699at2759"/>
<dbReference type="FunCoup" id="I2GV03">
    <property type="interactions" value="80"/>
</dbReference>
<evidence type="ECO:0000313" key="2">
    <source>
        <dbReference type="EMBL" id="CCH57955.1"/>
    </source>
</evidence>
<dbReference type="GeneID" id="14493300"/>
<dbReference type="OMA" id="HPASLRW"/>
<evidence type="ECO:0000313" key="3">
    <source>
        <dbReference type="Proteomes" id="UP000002866"/>
    </source>
</evidence>
<keyword evidence="3" id="KW-1185">Reference proteome</keyword>
<dbReference type="Gene3D" id="3.10.20.720">
    <property type="match status" value="1"/>
</dbReference>